<gene>
    <name evidence="1" type="ORF">SAMN02745784_03224</name>
</gene>
<dbReference type="GeneID" id="90996654"/>
<name>A0A1M4ZX15_9FIRM</name>
<evidence type="ECO:0000313" key="1">
    <source>
        <dbReference type="EMBL" id="SHF22561.1"/>
    </source>
</evidence>
<reference evidence="2" key="1">
    <citation type="submission" date="2016-11" db="EMBL/GenBank/DDBJ databases">
        <authorList>
            <person name="Varghese N."/>
            <person name="Submissions S."/>
        </authorList>
    </citation>
    <scope>NUCLEOTIDE SEQUENCE [LARGE SCALE GENOMIC DNA]</scope>
    <source>
        <strain evidence="2">DSM 18095</strain>
    </source>
</reference>
<organism evidence="1 2">
    <name type="scientific">Tissierella praeacuta DSM 18095</name>
    <dbReference type="NCBI Taxonomy" id="1123404"/>
    <lineage>
        <taxon>Bacteria</taxon>
        <taxon>Bacillati</taxon>
        <taxon>Bacillota</taxon>
        <taxon>Tissierellia</taxon>
        <taxon>Tissierellales</taxon>
        <taxon>Tissierellaceae</taxon>
        <taxon>Tissierella</taxon>
    </lineage>
</organism>
<dbReference type="AlphaFoldDB" id="A0A1M4ZX15"/>
<dbReference type="RefSeq" id="WP_072978153.1">
    <property type="nucleotide sequence ID" value="NZ_FQTY01000037.1"/>
</dbReference>
<dbReference type="EMBL" id="FQTY01000037">
    <property type="protein sequence ID" value="SHF22561.1"/>
    <property type="molecule type" value="Genomic_DNA"/>
</dbReference>
<keyword evidence="2" id="KW-1185">Reference proteome</keyword>
<dbReference type="Proteomes" id="UP000184114">
    <property type="component" value="Unassembled WGS sequence"/>
</dbReference>
<sequence length="208" mass="24496">METKNKKTGKEWQEIRKNSFTRFQWKDFEKVELLSSRELIDNLHISEFLSKYSEPDYLDIIDIFPLQISSESIAFGDVEQYFYKTEVDKFISKFVRIILKLHCYYPYTNIIVSHTGFLLDHEGCNYSKPMEYFETVMSPVIVEQTEKFINTVFDNLGNSLVSFYFKSEKALITLGSGEFYAVVKMLKKNNEFIDLLKSLVISEGLFLR</sequence>
<accession>A0A1M4ZX15</accession>
<evidence type="ECO:0000313" key="2">
    <source>
        <dbReference type="Proteomes" id="UP000184114"/>
    </source>
</evidence>
<protein>
    <submittedName>
        <fullName evidence="1">Uncharacterized protein</fullName>
    </submittedName>
</protein>
<proteinExistence type="predicted"/>